<evidence type="ECO:0000256" key="2">
    <source>
        <dbReference type="SAM" id="MobiDB-lite"/>
    </source>
</evidence>
<keyword evidence="4" id="KW-0347">Helicase</keyword>
<feature type="compositionally biased region" description="Basic residues" evidence="2">
    <location>
        <begin position="296"/>
        <end position="307"/>
    </location>
</feature>
<dbReference type="SUPFAM" id="SSF47370">
    <property type="entry name" value="Bromodomain"/>
    <property type="match status" value="1"/>
</dbReference>
<keyword evidence="4" id="KW-0378">Hydrolase</keyword>
<dbReference type="SMART" id="SM00297">
    <property type="entry name" value="BROMO"/>
    <property type="match status" value="1"/>
</dbReference>
<feature type="compositionally biased region" description="Basic and acidic residues" evidence="2">
    <location>
        <begin position="403"/>
        <end position="415"/>
    </location>
</feature>
<feature type="compositionally biased region" description="Polar residues" evidence="2">
    <location>
        <begin position="680"/>
        <end position="695"/>
    </location>
</feature>
<keyword evidence="1" id="KW-0103">Bromodomain</keyword>
<dbReference type="AlphaFoldDB" id="A0AAW2R0I7"/>
<sequence length="733" mass="81910">MADEVINAGRFDQRTTHEERRLTLETLLHDEERYQETVHDVPSLHEVNRMIARSEAELELFDQMDEELDWVDEMTRYDQVPKWLRTSTQEVNATIAKSSKKPSKNALFGGTIGMDSNEAASENERRRGRPKGKTPIYTELDEGNEEYSEASFEARNGYSVHEEGEIGDFEDDESTGEPRVNKHSLEDGLVSADECEYQRAPENLRNDSILDEAGSSGFSSHSQKSKRVVSPSVSSQKFGSLSALDGRSTSHSKKLADELEEGEIAVSGDSPMDHQQSGGWIQDRDEGEDEQVLQPKIKRKRSIRLRPRLTVERSEEEHNDKSSLQLGDPSQLPFQVDGTYGSQAREDSAHKFRGDSSSLSPCRNVSSVKNRRNLPLKKKSNTGEEHMLKSGRVNYGSTPPDDAAEHSRETWDSKVMKRPKSSASKMSEVIQRKCKNVINKLQRRIDKEGHQIVPLLTELWRRCEKSSGVGGTVDNLLHLRKIDLGIDNYEYNGVMELVSDVQLMLKCSMQFYGSSYEVRSEARKVHDLFFDILKIAFPETDFREARNSISFSSSVATPASGPSSRQKLAGQSKSQKLVKNMDAENCPFQKQHSRAPFQTIKDTKVKSYVSQMESRLSSNKSSRELSQADDARPFTHPGDLVICKKKRKDREKSGAKSGNGLGGPVSPTGMGRIIVGPGSNPGSKDWGSSQQSATQRGWAALSPQQGNDSGSVGWANPVKRMRTGAGRRRPSHL</sequence>
<reference evidence="4" key="1">
    <citation type="submission" date="2020-06" db="EMBL/GenBank/DDBJ databases">
        <authorList>
            <person name="Li T."/>
            <person name="Hu X."/>
            <person name="Zhang T."/>
            <person name="Song X."/>
            <person name="Zhang H."/>
            <person name="Dai N."/>
            <person name="Sheng W."/>
            <person name="Hou X."/>
            <person name="Wei L."/>
        </authorList>
    </citation>
    <scope>NUCLEOTIDE SEQUENCE</scope>
    <source>
        <strain evidence="4">G02</strain>
        <tissue evidence="4">Leaf</tissue>
    </source>
</reference>
<gene>
    <name evidence="4" type="ORF">Sradi_3283700</name>
</gene>
<dbReference type="FunFam" id="1.20.920.10:FF:000038">
    <property type="entry name" value="Brahma1"/>
    <property type="match status" value="1"/>
</dbReference>
<feature type="region of interest" description="Disordered" evidence="2">
    <location>
        <begin position="553"/>
        <end position="576"/>
    </location>
</feature>
<reference evidence="4" key="2">
    <citation type="journal article" date="2024" name="Plant">
        <title>Genomic evolution and insights into agronomic trait innovations of Sesamum species.</title>
        <authorList>
            <person name="Miao H."/>
            <person name="Wang L."/>
            <person name="Qu L."/>
            <person name="Liu H."/>
            <person name="Sun Y."/>
            <person name="Le M."/>
            <person name="Wang Q."/>
            <person name="Wei S."/>
            <person name="Zheng Y."/>
            <person name="Lin W."/>
            <person name="Duan Y."/>
            <person name="Cao H."/>
            <person name="Xiong S."/>
            <person name="Wang X."/>
            <person name="Wei L."/>
            <person name="Li C."/>
            <person name="Ma Q."/>
            <person name="Ju M."/>
            <person name="Zhao R."/>
            <person name="Li G."/>
            <person name="Mu C."/>
            <person name="Tian Q."/>
            <person name="Mei H."/>
            <person name="Zhang T."/>
            <person name="Gao T."/>
            <person name="Zhang H."/>
        </authorList>
    </citation>
    <scope>NUCLEOTIDE SEQUENCE</scope>
    <source>
        <strain evidence="4">G02</strain>
    </source>
</reference>
<keyword evidence="4" id="KW-0067">ATP-binding</keyword>
<feature type="region of interest" description="Disordered" evidence="2">
    <location>
        <begin position="611"/>
        <end position="733"/>
    </location>
</feature>
<dbReference type="InterPro" id="IPR001487">
    <property type="entry name" value="Bromodomain"/>
</dbReference>
<evidence type="ECO:0000313" key="4">
    <source>
        <dbReference type="EMBL" id="KAL0373680.1"/>
    </source>
</evidence>
<evidence type="ECO:0000256" key="1">
    <source>
        <dbReference type="ARBA" id="ARBA00023117"/>
    </source>
</evidence>
<name>A0AAW2R0I7_SESRA</name>
<feature type="compositionally biased region" description="Basic residues" evidence="2">
    <location>
        <begin position="719"/>
        <end position="733"/>
    </location>
</feature>
<dbReference type="GO" id="GO:0004386">
    <property type="term" value="F:helicase activity"/>
    <property type="evidence" value="ECO:0007669"/>
    <property type="project" value="UniProtKB-KW"/>
</dbReference>
<dbReference type="InterPro" id="IPR036427">
    <property type="entry name" value="Bromodomain-like_sf"/>
</dbReference>
<dbReference type="EMBL" id="JACGWJ010000014">
    <property type="protein sequence ID" value="KAL0373680.1"/>
    <property type="molecule type" value="Genomic_DNA"/>
</dbReference>
<feature type="compositionally biased region" description="Basic and acidic residues" evidence="2">
    <location>
        <begin position="309"/>
        <end position="321"/>
    </location>
</feature>
<accession>A0AAW2R0I7</accession>
<feature type="compositionally biased region" description="Low complexity" evidence="2">
    <location>
        <begin position="214"/>
        <end position="237"/>
    </location>
</feature>
<feature type="compositionally biased region" description="Basic residues" evidence="2">
    <location>
        <begin position="369"/>
        <end position="380"/>
    </location>
</feature>
<comment type="caution">
    <text evidence="4">The sequence shown here is derived from an EMBL/GenBank/DDBJ whole genome shotgun (WGS) entry which is preliminary data.</text>
</comment>
<keyword evidence="4" id="KW-0547">Nucleotide-binding</keyword>
<feature type="compositionally biased region" description="Basic and acidic residues" evidence="2">
    <location>
        <begin position="196"/>
        <end position="205"/>
    </location>
</feature>
<dbReference type="Gene3D" id="1.20.920.10">
    <property type="entry name" value="Bromodomain-like"/>
    <property type="match status" value="1"/>
</dbReference>
<feature type="compositionally biased region" description="Acidic residues" evidence="2">
    <location>
        <begin position="165"/>
        <end position="175"/>
    </location>
</feature>
<feature type="compositionally biased region" description="Basic and acidic residues" evidence="2">
    <location>
        <begin position="344"/>
        <end position="354"/>
    </location>
</feature>
<feature type="compositionally biased region" description="Polar residues" evidence="2">
    <location>
        <begin position="355"/>
        <end position="368"/>
    </location>
</feature>
<evidence type="ECO:0000259" key="3">
    <source>
        <dbReference type="SMART" id="SM00297"/>
    </source>
</evidence>
<feature type="compositionally biased region" description="Acidic residues" evidence="2">
    <location>
        <begin position="139"/>
        <end position="148"/>
    </location>
</feature>
<protein>
    <submittedName>
        <fullName evidence="4">ATP-dependent helicase BRM</fullName>
    </submittedName>
</protein>
<feature type="region of interest" description="Disordered" evidence="2">
    <location>
        <begin position="95"/>
        <end position="426"/>
    </location>
</feature>
<proteinExistence type="predicted"/>
<feature type="domain" description="Bromo" evidence="3">
    <location>
        <begin position="423"/>
        <end position="538"/>
    </location>
</feature>
<feature type="compositionally biased region" description="Polar residues" evidence="2">
    <location>
        <begin position="611"/>
        <end position="620"/>
    </location>
</feature>
<organism evidence="4">
    <name type="scientific">Sesamum radiatum</name>
    <name type="common">Black benniseed</name>
    <dbReference type="NCBI Taxonomy" id="300843"/>
    <lineage>
        <taxon>Eukaryota</taxon>
        <taxon>Viridiplantae</taxon>
        <taxon>Streptophyta</taxon>
        <taxon>Embryophyta</taxon>
        <taxon>Tracheophyta</taxon>
        <taxon>Spermatophyta</taxon>
        <taxon>Magnoliopsida</taxon>
        <taxon>eudicotyledons</taxon>
        <taxon>Gunneridae</taxon>
        <taxon>Pentapetalae</taxon>
        <taxon>asterids</taxon>
        <taxon>lamiids</taxon>
        <taxon>Lamiales</taxon>
        <taxon>Pedaliaceae</taxon>
        <taxon>Sesamum</taxon>
    </lineage>
</organism>